<dbReference type="SUPFAM" id="SSF48452">
    <property type="entry name" value="TPR-like"/>
    <property type="match status" value="1"/>
</dbReference>
<reference evidence="3" key="1">
    <citation type="submission" date="2025-08" db="UniProtKB">
        <authorList>
            <consortium name="RefSeq"/>
        </authorList>
    </citation>
    <scope>IDENTIFICATION</scope>
</reference>
<feature type="compositionally biased region" description="Basic and acidic residues" evidence="1">
    <location>
        <begin position="536"/>
        <end position="551"/>
    </location>
</feature>
<proteinExistence type="predicted"/>
<feature type="compositionally biased region" description="Low complexity" evidence="1">
    <location>
        <begin position="472"/>
        <end position="493"/>
    </location>
</feature>
<accession>A0A1S4EF79</accession>
<dbReference type="InterPro" id="IPR011990">
    <property type="entry name" value="TPR-like_helical_dom_sf"/>
</dbReference>
<dbReference type="RefSeq" id="XP_017300727.2">
    <property type="nucleotide sequence ID" value="XM_017445238.2"/>
</dbReference>
<evidence type="ECO:0000313" key="3">
    <source>
        <dbReference type="RefSeq" id="XP_017300727.2"/>
    </source>
</evidence>
<evidence type="ECO:0000256" key="1">
    <source>
        <dbReference type="SAM" id="MobiDB-lite"/>
    </source>
</evidence>
<keyword evidence="2" id="KW-1185">Reference proteome</keyword>
<dbReference type="STRING" id="121845.A0A1S4EF79"/>
<dbReference type="Gene3D" id="1.25.40.10">
    <property type="entry name" value="Tetratricopeptide repeat domain"/>
    <property type="match status" value="1"/>
</dbReference>
<feature type="compositionally biased region" description="Polar residues" evidence="1">
    <location>
        <begin position="499"/>
        <end position="535"/>
    </location>
</feature>
<feature type="region of interest" description="Disordered" evidence="1">
    <location>
        <begin position="389"/>
        <end position="593"/>
    </location>
</feature>
<dbReference type="AlphaFoldDB" id="A0A1S4EF79"/>
<name>A0A1S4EF79_DIACI</name>
<dbReference type="Proteomes" id="UP000079169">
    <property type="component" value="Unplaced"/>
</dbReference>
<protein>
    <submittedName>
        <fullName evidence="3">Uncharacterized protein LOC103512046</fullName>
    </submittedName>
</protein>
<sequence length="593" mass="69888">MNLNFQIVCKITPVSDMNSEEKAGVLGIKSSVVMCYGPEIGVQVLGTIREAIQLSPNQAEWHHVEGRILKRQRAMCDVFNKDRECQFQAFKRAYELKRNNASYVIKYAIELKHKAKNIGRGNTDFYKQWNEVVNLFEYALELRPTCPYHIYRVAKGFSRFPYPFKNLAKSEKLRLKVEQEAPKHYRLLHEIGHFYDKHRGDLTKACEYYEKAMNEGSYGAAFSLIKAKMKLTNEEFDPIPILEQVRYKFYEKDRKAECVIQMGAYHFFVTKDYESALTYFSEVMENYPNARRFLKAFKPMFLHLYCKPIFLLELVHHFILTEDTTGMSSEQTCKRDAILNQVYRLDPDLRGTAGTRGYLDKIFDDHEDMKARYEAKRERMLLSYSLQSDEMRTQSANEHHDTPSSGQSRQMYNRGYEQMPFQNTGRKQPLSHENHPSQGDMNGKKIYAERQWPNERNQRQGQWPNEERNQRQARNANENIRWGNNDGTRGGNRNHAENRYSNNARHQSNQRSNETSSWRSNDPNRTDNSSGTRQYSRNERNSNGRDNETNRSDNANWRSREQISREQNQGRNRNSNDQRNWRGTSPAPEGRWR</sequence>
<organism evidence="2 3">
    <name type="scientific">Diaphorina citri</name>
    <name type="common">Asian citrus psyllid</name>
    <dbReference type="NCBI Taxonomy" id="121845"/>
    <lineage>
        <taxon>Eukaryota</taxon>
        <taxon>Metazoa</taxon>
        <taxon>Ecdysozoa</taxon>
        <taxon>Arthropoda</taxon>
        <taxon>Hexapoda</taxon>
        <taxon>Insecta</taxon>
        <taxon>Pterygota</taxon>
        <taxon>Neoptera</taxon>
        <taxon>Paraneoptera</taxon>
        <taxon>Hemiptera</taxon>
        <taxon>Sternorrhyncha</taxon>
        <taxon>Psylloidea</taxon>
        <taxon>Psyllidae</taxon>
        <taxon>Diaphorininae</taxon>
        <taxon>Diaphorina</taxon>
    </lineage>
</organism>
<dbReference type="GeneID" id="103512046"/>
<dbReference type="PaxDb" id="121845-A0A1S4EF79"/>
<feature type="compositionally biased region" description="Basic and acidic residues" evidence="1">
    <location>
        <begin position="389"/>
        <end position="402"/>
    </location>
</feature>
<evidence type="ECO:0000313" key="2">
    <source>
        <dbReference type="Proteomes" id="UP000079169"/>
    </source>
</evidence>
<gene>
    <name evidence="3" type="primary">LOC103512046</name>
</gene>
<feature type="compositionally biased region" description="Basic and acidic residues" evidence="1">
    <location>
        <begin position="442"/>
        <end position="458"/>
    </location>
</feature>
<dbReference type="KEGG" id="dci:103512046"/>